<organism evidence="1 2">
    <name type="scientific">Gorilla gorilla gorilla</name>
    <name type="common">Western lowland gorilla</name>
    <dbReference type="NCBI Taxonomy" id="9595"/>
    <lineage>
        <taxon>Eukaryota</taxon>
        <taxon>Metazoa</taxon>
        <taxon>Chordata</taxon>
        <taxon>Craniata</taxon>
        <taxon>Vertebrata</taxon>
        <taxon>Euteleostomi</taxon>
        <taxon>Mammalia</taxon>
        <taxon>Eutheria</taxon>
        <taxon>Euarchontoglires</taxon>
        <taxon>Primates</taxon>
        <taxon>Haplorrhini</taxon>
        <taxon>Catarrhini</taxon>
        <taxon>Hominidae</taxon>
        <taxon>Gorilla</taxon>
    </lineage>
</organism>
<evidence type="ECO:0000313" key="1">
    <source>
        <dbReference type="Ensembl" id="ENSGGOP00000031369.1"/>
    </source>
</evidence>
<evidence type="ECO:0000313" key="2">
    <source>
        <dbReference type="Proteomes" id="UP000001519"/>
    </source>
</evidence>
<sequence length="103" mass="11345">MLKAAAKRPELSGLLKFNNYGILSESPLTSQRTTWLLYQSPSFIPGFAYPSRCLKTIGGVYKQARKKHYIQQLRYGGSEVSVPGSSSKARAIVCGRYNDNGAV</sequence>
<reference evidence="1" key="3">
    <citation type="submission" date="2025-08" db="UniProtKB">
        <authorList>
            <consortium name="Ensembl"/>
        </authorList>
    </citation>
    <scope>IDENTIFICATION</scope>
</reference>
<reference evidence="1 2" key="2">
    <citation type="journal article" date="2012" name="Nature">
        <title>Insights into hominid evolution from the gorilla genome sequence.</title>
        <authorList>
            <person name="Scally A."/>
            <person name="Dutheil J.Y."/>
            <person name="Hillier L.W."/>
            <person name="Jordan G.E."/>
            <person name="Goodhead I."/>
            <person name="Herrero J."/>
            <person name="Hobolth A."/>
            <person name="Lappalainen T."/>
            <person name="Mailund T."/>
            <person name="Marques-Bonet T."/>
            <person name="McCarthy S."/>
            <person name="Montgomery S.H."/>
            <person name="Schwalie P.C."/>
            <person name="Tang Y.A."/>
            <person name="Ward M.C."/>
            <person name="Xue Y."/>
            <person name="Yngvadottir B."/>
            <person name="Alkan C."/>
            <person name="Andersen L.N."/>
            <person name="Ayub Q."/>
            <person name="Ball E.V."/>
            <person name="Beal K."/>
            <person name="Bradley B.J."/>
            <person name="Chen Y."/>
            <person name="Clee C.M."/>
            <person name="Fitzgerald S."/>
            <person name="Graves T.A."/>
            <person name="Gu Y."/>
            <person name="Heath P."/>
            <person name="Heger A."/>
            <person name="Karakoc E."/>
            <person name="Kolb-Kokocinski A."/>
            <person name="Laird G.K."/>
            <person name="Lunter G."/>
            <person name="Meader S."/>
            <person name="Mort M."/>
            <person name="Mullikin J.C."/>
            <person name="Munch K."/>
            <person name="O'Connor T.D."/>
            <person name="Phillips A.D."/>
            <person name="Prado-Martinez J."/>
            <person name="Rogers A.S."/>
            <person name="Sajjadian S."/>
            <person name="Schmidt D."/>
            <person name="Shaw K."/>
            <person name="Simpson J.T."/>
            <person name="Stenson P.D."/>
            <person name="Turner D.J."/>
            <person name="Vigilant L."/>
            <person name="Vilella A.J."/>
            <person name="Whitener W."/>
            <person name="Zhu B."/>
            <person name="Cooper D.N."/>
            <person name="de Jong P."/>
            <person name="Dermitzakis E.T."/>
            <person name="Eichler E.E."/>
            <person name="Flicek P."/>
            <person name="Goldman N."/>
            <person name="Mundy N.I."/>
            <person name="Ning Z."/>
            <person name="Odom D.T."/>
            <person name="Ponting C.P."/>
            <person name="Quail M.A."/>
            <person name="Ryder O.A."/>
            <person name="Searle S.M."/>
            <person name="Warren W.C."/>
            <person name="Wilson R.K."/>
            <person name="Schierup M.H."/>
            <person name="Rogers J."/>
            <person name="Tyler-Smith C."/>
            <person name="Durbin R."/>
        </authorList>
    </citation>
    <scope>NUCLEOTIDE SEQUENCE [LARGE SCALE GENOMIC DNA]</scope>
</reference>
<keyword evidence="2" id="KW-1185">Reference proteome</keyword>
<reference evidence="1" key="4">
    <citation type="submission" date="2025-09" db="UniProtKB">
        <authorList>
            <consortium name="Ensembl"/>
        </authorList>
    </citation>
    <scope>IDENTIFICATION</scope>
</reference>
<dbReference type="EMBL" id="CABD030076135">
    <property type="status" value="NOT_ANNOTATED_CDS"/>
    <property type="molecule type" value="Genomic_DNA"/>
</dbReference>
<dbReference type="STRING" id="9593.ENSGGOP00000031369"/>
<protein>
    <submittedName>
        <fullName evidence="1">BBSome interacting protein 1</fullName>
    </submittedName>
</protein>
<gene>
    <name evidence="1" type="primary">BBIP1</name>
</gene>
<dbReference type="GeneTree" id="ENSGT00690000103902"/>
<name>A0A2I2Y8Y9_GORGO</name>
<accession>A0A2I2Y8Y9</accession>
<dbReference type="Proteomes" id="UP000001519">
    <property type="component" value="Chromosome 10"/>
</dbReference>
<reference evidence="2" key="1">
    <citation type="submission" date="2011-05" db="EMBL/GenBank/DDBJ databases">
        <title>Insights into the evolution of the great apes provided by the gorilla genome.</title>
        <authorList>
            <person name="Scally A."/>
        </authorList>
    </citation>
    <scope>NUCLEOTIDE SEQUENCE [LARGE SCALE GENOMIC DNA]</scope>
</reference>
<dbReference type="EMBL" id="CABD030076136">
    <property type="status" value="NOT_ANNOTATED_CDS"/>
    <property type="molecule type" value="Genomic_DNA"/>
</dbReference>
<dbReference type="AlphaFoldDB" id="A0A2I2Y8Y9"/>
<proteinExistence type="predicted"/>
<dbReference type="Bgee" id="ENSGGOG00000042997">
    <property type="expression patterns" value="Expressed in testis and 6 other cell types or tissues"/>
</dbReference>
<dbReference type="Ensembl" id="ENSGGOT00000052639.1">
    <property type="protein sequence ID" value="ENSGGOP00000031369.1"/>
    <property type="gene ID" value="ENSGGOG00000042997.1"/>
</dbReference>
<dbReference type="InParanoid" id="A0A2I2Y8Y9"/>